<evidence type="ECO:0000313" key="1">
    <source>
        <dbReference type="EMBL" id="MBW0472876.1"/>
    </source>
</evidence>
<dbReference type="AlphaFoldDB" id="A0A9Q3BUW0"/>
<proteinExistence type="predicted"/>
<gene>
    <name evidence="1" type="ORF">O181_012591</name>
</gene>
<accession>A0A9Q3BUW0</accession>
<reference evidence="1" key="1">
    <citation type="submission" date="2021-03" db="EMBL/GenBank/DDBJ databases">
        <title>Draft genome sequence of rust myrtle Austropuccinia psidii MF-1, a brazilian biotype.</title>
        <authorList>
            <person name="Quecine M.C."/>
            <person name="Pachon D.M.R."/>
            <person name="Bonatelli M.L."/>
            <person name="Correr F.H."/>
            <person name="Franceschini L.M."/>
            <person name="Leite T.F."/>
            <person name="Margarido G.R.A."/>
            <person name="Almeida C.A."/>
            <person name="Ferrarezi J.A."/>
            <person name="Labate C.A."/>
        </authorList>
    </citation>
    <scope>NUCLEOTIDE SEQUENCE</scope>
    <source>
        <strain evidence="1">MF-1</strain>
    </source>
</reference>
<sequence length="142" mass="16481">MKIDCPFRIFARKDAKSTSWTLKFKNPEHNHDATESIMAHPAFRNFNEQETSQISQMSESLLIKKPIQAQLSSQRESERPVILKDIYSQVKKLKKFKLQGRRPIDSFIDTLKEEIFVWSSSRDTGGYITSFFNSPPCHKTPS</sequence>
<name>A0A9Q3BUW0_9BASI</name>
<dbReference type="OrthoDB" id="2507671at2759"/>
<dbReference type="Proteomes" id="UP000765509">
    <property type="component" value="Unassembled WGS sequence"/>
</dbReference>
<protein>
    <recommendedName>
        <fullName evidence="3">FAR1 domain-containing protein</fullName>
    </recommendedName>
</protein>
<keyword evidence="2" id="KW-1185">Reference proteome</keyword>
<organism evidence="1 2">
    <name type="scientific">Austropuccinia psidii MF-1</name>
    <dbReference type="NCBI Taxonomy" id="1389203"/>
    <lineage>
        <taxon>Eukaryota</taxon>
        <taxon>Fungi</taxon>
        <taxon>Dikarya</taxon>
        <taxon>Basidiomycota</taxon>
        <taxon>Pucciniomycotina</taxon>
        <taxon>Pucciniomycetes</taxon>
        <taxon>Pucciniales</taxon>
        <taxon>Sphaerophragmiaceae</taxon>
        <taxon>Austropuccinia</taxon>
    </lineage>
</organism>
<evidence type="ECO:0008006" key="3">
    <source>
        <dbReference type="Google" id="ProtNLM"/>
    </source>
</evidence>
<comment type="caution">
    <text evidence="1">The sequence shown here is derived from an EMBL/GenBank/DDBJ whole genome shotgun (WGS) entry which is preliminary data.</text>
</comment>
<evidence type="ECO:0000313" key="2">
    <source>
        <dbReference type="Proteomes" id="UP000765509"/>
    </source>
</evidence>
<dbReference type="EMBL" id="AVOT02003232">
    <property type="protein sequence ID" value="MBW0472876.1"/>
    <property type="molecule type" value="Genomic_DNA"/>
</dbReference>